<name>A0A8T4LK78_9ARCH</name>
<dbReference type="InterPro" id="IPR014942">
    <property type="entry name" value="AbiEii"/>
</dbReference>
<dbReference type="EMBL" id="JAGVWE010000006">
    <property type="protein sequence ID" value="MBS3063625.1"/>
    <property type="molecule type" value="Genomic_DNA"/>
</dbReference>
<accession>A0A8T4LK78</accession>
<sequence>MNADQLKRLAGKEGIPFGTIEKDYALTIILSRLGQQGFARDLFFKGGTAIKKIYFHDTRFSEDLDFTCQSTEAPKKLLQWLEKEITGKQIECIKFGEIKENEETTKSAKIRLAYSETSGHQTSIKFDLSLREQVLLPSQTTELLEEYDQPASKILPMDLTEIMAEKIRALLTRKLPRDLYDVWFLAKRHVSIDATIVEQKLSYYGRKLDAQQINQVIQETRANWKTDLERLLPKTPEYSEVVRETIQVFTKNRWFDMIAPIEIKEIDAGHVEKVNDFASAQAFYVTLTGEPHPEWTAILKNLHDNWIYLLRRRIAVQGNKIMMVFGDENEIAPHIDHLKKLIKETNDRASRVNQTRVEQQKRTQKIELDRLLEAEKAKKKLRKINAGLQTGTP</sequence>
<dbReference type="Pfam" id="PF08843">
    <property type="entry name" value="AbiEii"/>
    <property type="match status" value="1"/>
</dbReference>
<dbReference type="AlphaFoldDB" id="A0A8T4LK78"/>
<proteinExistence type="predicted"/>
<dbReference type="Gene3D" id="3.10.450.620">
    <property type="entry name" value="JHP933, nucleotidyltransferase-like core domain"/>
    <property type="match status" value="1"/>
</dbReference>
<dbReference type="GO" id="GO:0016740">
    <property type="term" value="F:transferase activity"/>
    <property type="evidence" value="ECO:0007669"/>
    <property type="project" value="UniProtKB-KW"/>
</dbReference>
<evidence type="ECO:0000313" key="2">
    <source>
        <dbReference type="Proteomes" id="UP000678237"/>
    </source>
</evidence>
<gene>
    <name evidence="1" type="ORF">J4203_07220</name>
</gene>
<organism evidence="1 2">
    <name type="scientific">Candidatus Iainarchaeum sp</name>
    <dbReference type="NCBI Taxonomy" id="3101447"/>
    <lineage>
        <taxon>Archaea</taxon>
        <taxon>Candidatus Iainarchaeota</taxon>
        <taxon>Candidatus Iainarchaeia</taxon>
        <taxon>Candidatus Iainarchaeales</taxon>
        <taxon>Candidatus Iainarchaeaceae</taxon>
        <taxon>Candidatus Iainarchaeum</taxon>
    </lineage>
</organism>
<comment type="caution">
    <text evidence="1">The sequence shown here is derived from an EMBL/GenBank/DDBJ whole genome shotgun (WGS) entry which is preliminary data.</text>
</comment>
<reference evidence="1" key="2">
    <citation type="submission" date="2021-05" db="EMBL/GenBank/DDBJ databases">
        <title>Protein family content uncovers lineage relationships and bacterial pathway maintenance mechanisms in DPANN archaea.</title>
        <authorList>
            <person name="Castelle C.J."/>
            <person name="Meheust R."/>
            <person name="Jaffe A.L."/>
            <person name="Seitz K."/>
            <person name="Gong X."/>
            <person name="Baker B.J."/>
            <person name="Banfield J.F."/>
        </authorList>
    </citation>
    <scope>NUCLEOTIDE SEQUENCE</scope>
    <source>
        <strain evidence="1">RIFCSPLOWO2_01_FULL_58_19</strain>
    </source>
</reference>
<evidence type="ECO:0000313" key="1">
    <source>
        <dbReference type="EMBL" id="MBS3063625.1"/>
    </source>
</evidence>
<dbReference type="Proteomes" id="UP000678237">
    <property type="component" value="Unassembled WGS sequence"/>
</dbReference>
<reference evidence="1" key="1">
    <citation type="submission" date="2021-03" db="EMBL/GenBank/DDBJ databases">
        <authorList>
            <person name="Jaffe A."/>
        </authorList>
    </citation>
    <scope>NUCLEOTIDE SEQUENCE</scope>
    <source>
        <strain evidence="1">RIFCSPLOWO2_01_FULL_58_19</strain>
    </source>
</reference>
<protein>
    <submittedName>
        <fullName evidence="1">Nucleotidyl transferase AbiEii/AbiGii toxin family protein</fullName>
    </submittedName>
</protein>
<keyword evidence="1" id="KW-0808">Transferase</keyword>